<organism evidence="2 3">
    <name type="scientific">Hipposideros armiger</name>
    <name type="common">Great Himalayan leaf-nosed bat</name>
    <dbReference type="NCBI Taxonomy" id="186990"/>
    <lineage>
        <taxon>Eukaryota</taxon>
        <taxon>Metazoa</taxon>
        <taxon>Chordata</taxon>
        <taxon>Craniata</taxon>
        <taxon>Vertebrata</taxon>
        <taxon>Euteleostomi</taxon>
        <taxon>Mammalia</taxon>
        <taxon>Eutheria</taxon>
        <taxon>Laurasiatheria</taxon>
        <taxon>Chiroptera</taxon>
        <taxon>Yinpterochiroptera</taxon>
        <taxon>Rhinolophoidea</taxon>
        <taxon>Hipposideridae</taxon>
        <taxon>Hipposideros</taxon>
    </lineage>
</organism>
<proteinExistence type="predicted"/>
<evidence type="ECO:0000313" key="3">
    <source>
        <dbReference type="RefSeq" id="XP_019493395.1"/>
    </source>
</evidence>
<reference evidence="3" key="1">
    <citation type="submission" date="2025-08" db="UniProtKB">
        <authorList>
            <consortium name="RefSeq"/>
        </authorList>
    </citation>
    <scope>IDENTIFICATION</scope>
    <source>
        <tissue evidence="3">Muscle</tissue>
    </source>
</reference>
<protein>
    <submittedName>
        <fullName evidence="3">Leucine-rich repeat serine/threonine-protein kinase 1-like</fullName>
    </submittedName>
</protein>
<dbReference type="KEGG" id="hai:109380366"/>
<sequence length="137" mass="14455">MPSPVAAELDSFLLSHDCVSVPSASPRAAAAAVTTARTDLAERPPRRLMAGMSQRPPSMYWCVGPEGSAVCPEHAMETHNGAGDMGSKLSTPGGDPTARCPGTEDIHIAYKQGDPSRARHLLREACDETTSQLERAA</sequence>
<keyword evidence="2" id="KW-1185">Reference proteome</keyword>
<dbReference type="Proteomes" id="UP000694851">
    <property type="component" value="Unplaced"/>
</dbReference>
<evidence type="ECO:0000313" key="2">
    <source>
        <dbReference type="Proteomes" id="UP000694851"/>
    </source>
</evidence>
<name>A0A8B7R0A1_HIPAR</name>
<dbReference type="RefSeq" id="XP_019493395.1">
    <property type="nucleotide sequence ID" value="XM_019637850.1"/>
</dbReference>
<evidence type="ECO:0000256" key="1">
    <source>
        <dbReference type="SAM" id="MobiDB-lite"/>
    </source>
</evidence>
<gene>
    <name evidence="3" type="primary">LOC109380366</name>
</gene>
<feature type="region of interest" description="Disordered" evidence="1">
    <location>
        <begin position="76"/>
        <end position="102"/>
    </location>
</feature>
<accession>A0A8B7R0A1</accession>
<dbReference type="GeneID" id="109380366"/>
<dbReference type="AlphaFoldDB" id="A0A8B7R0A1"/>